<dbReference type="EMBL" id="GBXM01039723">
    <property type="protein sequence ID" value="JAH68854.1"/>
    <property type="molecule type" value="Transcribed_RNA"/>
</dbReference>
<dbReference type="AlphaFoldDB" id="A0A0E9USM0"/>
<name>A0A0E9USM0_ANGAN</name>
<evidence type="ECO:0000313" key="1">
    <source>
        <dbReference type="EMBL" id="JAH68854.1"/>
    </source>
</evidence>
<protein>
    <submittedName>
        <fullName evidence="1">Uncharacterized protein</fullName>
    </submittedName>
</protein>
<organism evidence="1">
    <name type="scientific">Anguilla anguilla</name>
    <name type="common">European freshwater eel</name>
    <name type="synonym">Muraena anguilla</name>
    <dbReference type="NCBI Taxonomy" id="7936"/>
    <lineage>
        <taxon>Eukaryota</taxon>
        <taxon>Metazoa</taxon>
        <taxon>Chordata</taxon>
        <taxon>Craniata</taxon>
        <taxon>Vertebrata</taxon>
        <taxon>Euteleostomi</taxon>
        <taxon>Actinopterygii</taxon>
        <taxon>Neopterygii</taxon>
        <taxon>Teleostei</taxon>
        <taxon>Anguilliformes</taxon>
        <taxon>Anguillidae</taxon>
        <taxon>Anguilla</taxon>
    </lineage>
</organism>
<reference evidence="1" key="2">
    <citation type="journal article" date="2015" name="Fish Shellfish Immunol.">
        <title>Early steps in the European eel (Anguilla anguilla)-Vibrio vulnificus interaction in the gills: Role of the RtxA13 toxin.</title>
        <authorList>
            <person name="Callol A."/>
            <person name="Pajuelo D."/>
            <person name="Ebbesson L."/>
            <person name="Teles M."/>
            <person name="MacKenzie S."/>
            <person name="Amaro C."/>
        </authorList>
    </citation>
    <scope>NUCLEOTIDE SEQUENCE</scope>
</reference>
<reference evidence="1" key="1">
    <citation type="submission" date="2014-11" db="EMBL/GenBank/DDBJ databases">
        <authorList>
            <person name="Amaro Gonzalez C."/>
        </authorList>
    </citation>
    <scope>NUCLEOTIDE SEQUENCE</scope>
</reference>
<proteinExistence type="predicted"/>
<accession>A0A0E9USM0</accession>
<sequence>MNLDEFLLLMRTSSSRSLALMCLYSLYSWASGERSSFCTFLRDQELL</sequence>